<feature type="transmembrane region" description="Helical" evidence="1">
    <location>
        <begin position="95"/>
        <end position="117"/>
    </location>
</feature>
<protein>
    <submittedName>
        <fullName evidence="2">Uncharacterized protein</fullName>
    </submittedName>
</protein>
<proteinExistence type="predicted"/>
<evidence type="ECO:0000313" key="3">
    <source>
        <dbReference type="Proteomes" id="UP000824160"/>
    </source>
</evidence>
<dbReference type="EMBL" id="DVLW01000203">
    <property type="protein sequence ID" value="HIT95007.1"/>
    <property type="molecule type" value="Genomic_DNA"/>
</dbReference>
<reference evidence="2" key="2">
    <citation type="journal article" date="2021" name="PeerJ">
        <title>Extensive microbial diversity within the chicken gut microbiome revealed by metagenomics and culture.</title>
        <authorList>
            <person name="Gilroy R."/>
            <person name="Ravi A."/>
            <person name="Getino M."/>
            <person name="Pursley I."/>
            <person name="Horton D.L."/>
            <person name="Alikhan N.F."/>
            <person name="Baker D."/>
            <person name="Gharbi K."/>
            <person name="Hall N."/>
            <person name="Watson M."/>
            <person name="Adriaenssens E.M."/>
            <person name="Foster-Nyarko E."/>
            <person name="Jarju S."/>
            <person name="Secka A."/>
            <person name="Antonio M."/>
            <person name="Oren A."/>
            <person name="Chaudhuri R.R."/>
            <person name="La Ragione R."/>
            <person name="Hildebrand F."/>
            <person name="Pallen M.J."/>
        </authorList>
    </citation>
    <scope>NUCLEOTIDE SEQUENCE</scope>
    <source>
        <strain evidence="2">ChiBcec7-5410</strain>
    </source>
</reference>
<feature type="transmembrane region" description="Helical" evidence="1">
    <location>
        <begin position="205"/>
        <end position="226"/>
    </location>
</feature>
<dbReference type="Proteomes" id="UP000824160">
    <property type="component" value="Unassembled WGS sequence"/>
</dbReference>
<keyword evidence="1" id="KW-0812">Transmembrane</keyword>
<dbReference type="AlphaFoldDB" id="A0A9D1KT97"/>
<evidence type="ECO:0000256" key="1">
    <source>
        <dbReference type="SAM" id="Phobius"/>
    </source>
</evidence>
<keyword evidence="1" id="KW-1133">Transmembrane helix</keyword>
<accession>A0A9D1KT97</accession>
<keyword evidence="1" id="KW-0472">Membrane</keyword>
<feature type="transmembrane region" description="Helical" evidence="1">
    <location>
        <begin position="129"/>
        <end position="149"/>
    </location>
</feature>
<dbReference type="NCBIfam" id="NF038403">
    <property type="entry name" value="perm_prefix_1"/>
    <property type="match status" value="1"/>
</dbReference>
<organism evidence="2 3">
    <name type="scientific">Candidatus Faecivivens stercoripullorum</name>
    <dbReference type="NCBI Taxonomy" id="2840805"/>
    <lineage>
        <taxon>Bacteria</taxon>
        <taxon>Bacillati</taxon>
        <taxon>Bacillota</taxon>
        <taxon>Clostridia</taxon>
        <taxon>Eubacteriales</taxon>
        <taxon>Oscillospiraceae</taxon>
        <taxon>Oscillospiraceae incertae sedis</taxon>
        <taxon>Candidatus Faecivivens</taxon>
    </lineage>
</organism>
<name>A0A9D1KT97_9FIRM</name>
<feature type="transmembrane region" description="Helical" evidence="1">
    <location>
        <begin position="179"/>
        <end position="199"/>
    </location>
</feature>
<evidence type="ECO:0000313" key="2">
    <source>
        <dbReference type="EMBL" id="HIT95007.1"/>
    </source>
</evidence>
<reference evidence="2" key="1">
    <citation type="submission" date="2020-10" db="EMBL/GenBank/DDBJ databases">
        <authorList>
            <person name="Gilroy R."/>
        </authorList>
    </citation>
    <scope>NUCLEOTIDE SEQUENCE</scope>
    <source>
        <strain evidence="2">ChiBcec7-5410</strain>
    </source>
</reference>
<sequence length="230" mass="24985">MSKVTEYIDNLFYLMPRTEAAAEMRQKLIESSEDKYEALLSWGRSEDEALGIVVSEFGSMEEICEELGVNPLGATNNLNAVQEMHLGFAQLGKRFAMGLSAGIMLCILGLLGCIFFSEVFWSDMMAVTSLFLLGGAGAVVIVYSALGYARNKKLLQMGISPFQMKNTGGRHWTKKAEEVICSLIMLGVTALFFLAGVLGGAWHPAWVLFPLGGILCGIISVILEAIGRSN</sequence>
<gene>
    <name evidence="2" type="ORF">IAC43_07455</name>
</gene>
<dbReference type="InterPro" id="IPR047928">
    <property type="entry name" value="Perm_prefix_1"/>
</dbReference>
<comment type="caution">
    <text evidence="2">The sequence shown here is derived from an EMBL/GenBank/DDBJ whole genome shotgun (WGS) entry which is preliminary data.</text>
</comment>